<dbReference type="AlphaFoldDB" id="A0A1I5SSK3"/>
<name>A0A1I5SSK3_9PSEU</name>
<dbReference type="InterPro" id="IPR032724">
    <property type="entry name" value="SCP1.201-like"/>
</dbReference>
<dbReference type="Proteomes" id="UP000198727">
    <property type="component" value="Unassembled WGS sequence"/>
</dbReference>
<reference evidence="2" key="1">
    <citation type="submission" date="2016-10" db="EMBL/GenBank/DDBJ databases">
        <authorList>
            <person name="Varghese N."/>
            <person name="Submissions S."/>
        </authorList>
    </citation>
    <scope>NUCLEOTIDE SEQUENCE [LARGE SCALE GENOMIC DNA]</scope>
    <source>
        <strain evidence="2">CGMCC 4.5579</strain>
    </source>
</reference>
<evidence type="ECO:0000313" key="2">
    <source>
        <dbReference type="Proteomes" id="UP000198727"/>
    </source>
</evidence>
<keyword evidence="2" id="KW-1185">Reference proteome</keyword>
<dbReference type="STRING" id="587909.SAMN05421810_103242"/>
<dbReference type="Pfam" id="PF14428">
    <property type="entry name" value="DddA-like"/>
    <property type="match status" value="1"/>
</dbReference>
<dbReference type="RefSeq" id="WP_092530359.1">
    <property type="nucleotide sequence ID" value="NZ_FOWW01000003.1"/>
</dbReference>
<proteinExistence type="predicted"/>
<protein>
    <submittedName>
        <fullName evidence="1">SCP1.201-like deaminase</fullName>
    </submittedName>
</protein>
<dbReference type="EMBL" id="FOWW01000003">
    <property type="protein sequence ID" value="SFP73226.1"/>
    <property type="molecule type" value="Genomic_DNA"/>
</dbReference>
<sequence length="104" mass="11732">MVSGEDERYGEIVRSVRTAFPPSLRRADRLAKHVEVKIAWAMRREGLTDETVVIDREARGTRDFDRDAPLTCDKSLSRFLPPGGCLRVVEADGNIRGYREGDPT</sequence>
<accession>A0A1I5SSK3</accession>
<organism evidence="1 2">
    <name type="scientific">Amycolatopsis arida</name>
    <dbReference type="NCBI Taxonomy" id="587909"/>
    <lineage>
        <taxon>Bacteria</taxon>
        <taxon>Bacillati</taxon>
        <taxon>Actinomycetota</taxon>
        <taxon>Actinomycetes</taxon>
        <taxon>Pseudonocardiales</taxon>
        <taxon>Pseudonocardiaceae</taxon>
        <taxon>Amycolatopsis</taxon>
    </lineage>
</organism>
<gene>
    <name evidence="1" type="ORF">SAMN05421810_103242</name>
</gene>
<evidence type="ECO:0000313" key="1">
    <source>
        <dbReference type="EMBL" id="SFP73226.1"/>
    </source>
</evidence>